<reference evidence="19" key="2">
    <citation type="submission" date="2025-09" db="UniProtKB">
        <authorList>
            <consortium name="Ensembl"/>
        </authorList>
    </citation>
    <scope>IDENTIFICATION</scope>
</reference>
<keyword evidence="12" id="KW-0564">Palmitate</keyword>
<dbReference type="PANTHER" id="PTHR20859">
    <property type="entry name" value="INTERFERON/INTERLEUKIN RECEPTOR"/>
    <property type="match status" value="1"/>
</dbReference>
<evidence type="ECO:0000256" key="11">
    <source>
        <dbReference type="ARBA" id="ARBA00023136"/>
    </source>
</evidence>
<keyword evidence="15" id="KW-0449">Lipoprotein</keyword>
<proteinExistence type="inferred from homology"/>
<evidence type="ECO:0000313" key="19">
    <source>
        <dbReference type="Ensembl" id="ENSPLAP00000008402.1"/>
    </source>
</evidence>
<keyword evidence="9" id="KW-1133">Transmembrane helix</keyword>
<dbReference type="GO" id="GO:0005886">
    <property type="term" value="C:plasma membrane"/>
    <property type="evidence" value="ECO:0007669"/>
    <property type="project" value="TreeGrafter"/>
</dbReference>
<evidence type="ECO:0000256" key="16">
    <source>
        <dbReference type="ARBA" id="ARBA00031171"/>
    </source>
</evidence>
<dbReference type="GO" id="GO:0007596">
    <property type="term" value="P:blood coagulation"/>
    <property type="evidence" value="ECO:0007669"/>
    <property type="project" value="UniProtKB-KW"/>
</dbReference>
<keyword evidence="14" id="KW-0325">Glycoprotein</keyword>
<sequence length="196" mass="22184">TSICCSFNKLHLLALLLINTYIQNTTQDIWGAANVTWSSTNFKTVLSWGPQPSADYSYTVEFFVAGGDRKRNLHCIRSNATMCDLSISLTELKSCYSADILSKPPLGTTSDDNEFPHTTSPLFCPYRETASGCLEEQSDETWRQKRLHVCSDCPCQVTLSLLDHRRRKFEIPCLCGCSISDQSCLMRRLEFYTLLL</sequence>
<dbReference type="STRING" id="48699.ENSPLAP00000008402"/>
<keyword evidence="10" id="KW-0094">Blood coagulation</keyword>
<dbReference type="GeneTree" id="ENSGT00940000171175"/>
<comment type="function">
    <text evidence="1">Initiates blood coagulation by forming a complex with circulating factor VII or VIIa. The [TF:VIIa] complex activates factors IX or X by specific limited proteolysis. TF plays a role in normal hemostasis by initiating the cell-surface assembly and propagation of the coagulation protease cascade.</text>
</comment>
<feature type="signal peptide" evidence="17">
    <location>
        <begin position="1"/>
        <end position="27"/>
    </location>
</feature>
<organism evidence="19 20">
    <name type="scientific">Poecilia latipinna</name>
    <name type="common">sailfin molly</name>
    <dbReference type="NCBI Taxonomy" id="48699"/>
    <lineage>
        <taxon>Eukaryota</taxon>
        <taxon>Metazoa</taxon>
        <taxon>Chordata</taxon>
        <taxon>Craniata</taxon>
        <taxon>Vertebrata</taxon>
        <taxon>Euteleostomi</taxon>
        <taxon>Actinopterygii</taxon>
        <taxon>Neopterygii</taxon>
        <taxon>Teleostei</taxon>
        <taxon>Neoteleostei</taxon>
        <taxon>Acanthomorphata</taxon>
        <taxon>Ovalentaria</taxon>
        <taxon>Atherinomorphae</taxon>
        <taxon>Cyprinodontiformes</taxon>
        <taxon>Poeciliidae</taxon>
        <taxon>Poeciliinae</taxon>
        <taxon>Poecilia</taxon>
    </lineage>
</organism>
<evidence type="ECO:0000313" key="20">
    <source>
        <dbReference type="Proteomes" id="UP000261500"/>
    </source>
</evidence>
<dbReference type="Ensembl" id="ENSPLAT00000002937.1">
    <property type="protein sequence ID" value="ENSPLAP00000008402.1"/>
    <property type="gene ID" value="ENSPLAG00000010964.1"/>
</dbReference>
<evidence type="ECO:0000256" key="9">
    <source>
        <dbReference type="ARBA" id="ARBA00022989"/>
    </source>
</evidence>
<dbReference type="Proteomes" id="UP000261500">
    <property type="component" value="Unplaced"/>
</dbReference>
<keyword evidence="20" id="KW-1185">Reference proteome</keyword>
<evidence type="ECO:0000259" key="18">
    <source>
        <dbReference type="Pfam" id="PF01108"/>
    </source>
</evidence>
<evidence type="ECO:0000256" key="2">
    <source>
        <dbReference type="ARBA" id="ARBA00004479"/>
    </source>
</evidence>
<evidence type="ECO:0000256" key="4">
    <source>
        <dbReference type="ARBA" id="ARBA00011184"/>
    </source>
</evidence>
<feature type="domain" description="Fibronectin type-III" evidence="18">
    <location>
        <begin position="12"/>
        <end position="106"/>
    </location>
</feature>
<feature type="chain" id="PRO_5017364477" description="Tissue factor" evidence="17">
    <location>
        <begin position="28"/>
        <end position="196"/>
    </location>
</feature>
<protein>
    <recommendedName>
        <fullName evidence="5">Tissue factor</fullName>
    </recommendedName>
    <alternativeName>
        <fullName evidence="16">Coagulation factor III</fullName>
    </alternativeName>
</protein>
<keyword evidence="11" id="KW-0472">Membrane</keyword>
<dbReference type="AlphaFoldDB" id="A0A3B3U6V9"/>
<name>A0A3B3U6V9_9TELE</name>
<comment type="similarity">
    <text evidence="3">Belongs to the tissue factor family.</text>
</comment>
<evidence type="ECO:0000256" key="10">
    <source>
        <dbReference type="ARBA" id="ARBA00023084"/>
    </source>
</evidence>
<evidence type="ECO:0000256" key="6">
    <source>
        <dbReference type="ARBA" id="ARBA00022692"/>
    </source>
</evidence>
<dbReference type="InterPro" id="IPR050650">
    <property type="entry name" value="Type-II_Cytokine-TF_Rcpt"/>
</dbReference>
<accession>A0A3B3U6V9</accession>
<evidence type="ECO:0000256" key="1">
    <source>
        <dbReference type="ARBA" id="ARBA00002201"/>
    </source>
</evidence>
<evidence type="ECO:0000256" key="3">
    <source>
        <dbReference type="ARBA" id="ARBA00009197"/>
    </source>
</evidence>
<dbReference type="InterPro" id="IPR003961">
    <property type="entry name" value="FN3_dom"/>
</dbReference>
<comment type="subunit">
    <text evidence="4">Interacts with HSPE; the interaction, inhibited by heparin, promotes the generation of activated factor X and activates coagulation in the presence of activated factor VII.</text>
</comment>
<dbReference type="InterPro" id="IPR001187">
    <property type="entry name" value="Tissue_factor"/>
</dbReference>
<comment type="subcellular location">
    <subcellularLocation>
        <location evidence="2">Membrane</location>
        <topology evidence="2">Single-pass type I membrane protein</topology>
    </subcellularLocation>
</comment>
<evidence type="ECO:0000256" key="8">
    <source>
        <dbReference type="ARBA" id="ARBA00022729"/>
    </source>
</evidence>
<evidence type="ECO:0000256" key="12">
    <source>
        <dbReference type="ARBA" id="ARBA00023139"/>
    </source>
</evidence>
<evidence type="ECO:0000256" key="14">
    <source>
        <dbReference type="ARBA" id="ARBA00023180"/>
    </source>
</evidence>
<keyword evidence="8 17" id="KW-0732">Signal</keyword>
<dbReference type="Pfam" id="PF01108">
    <property type="entry name" value="Tissue_fac"/>
    <property type="match status" value="1"/>
</dbReference>
<evidence type="ECO:0000256" key="17">
    <source>
        <dbReference type="SAM" id="SignalP"/>
    </source>
</evidence>
<reference evidence="19" key="1">
    <citation type="submission" date="2025-08" db="UniProtKB">
        <authorList>
            <consortium name="Ensembl"/>
        </authorList>
    </citation>
    <scope>IDENTIFICATION</scope>
</reference>
<evidence type="ECO:0000256" key="13">
    <source>
        <dbReference type="ARBA" id="ARBA00023157"/>
    </source>
</evidence>
<keyword evidence="7" id="KW-0356">Hemostasis</keyword>
<dbReference type="PANTHER" id="PTHR20859:SF22">
    <property type="entry name" value="TISSUE FACTOR"/>
    <property type="match status" value="1"/>
</dbReference>
<dbReference type="InterPro" id="IPR013783">
    <property type="entry name" value="Ig-like_fold"/>
</dbReference>
<keyword evidence="6" id="KW-0812">Transmembrane</keyword>
<evidence type="ECO:0000256" key="7">
    <source>
        <dbReference type="ARBA" id="ARBA00022696"/>
    </source>
</evidence>
<dbReference type="SUPFAM" id="SSF49265">
    <property type="entry name" value="Fibronectin type III"/>
    <property type="match status" value="1"/>
</dbReference>
<dbReference type="PRINTS" id="PR00346">
    <property type="entry name" value="TISSUEFACTOR"/>
</dbReference>
<keyword evidence="13" id="KW-1015">Disulfide bond</keyword>
<dbReference type="FunFam" id="2.60.40.10:FF:000746">
    <property type="entry name" value="Tissue factor"/>
    <property type="match status" value="1"/>
</dbReference>
<dbReference type="GO" id="GO:0004896">
    <property type="term" value="F:cytokine receptor activity"/>
    <property type="evidence" value="ECO:0007669"/>
    <property type="project" value="TreeGrafter"/>
</dbReference>
<evidence type="ECO:0000256" key="15">
    <source>
        <dbReference type="ARBA" id="ARBA00023288"/>
    </source>
</evidence>
<dbReference type="Gene3D" id="2.60.40.10">
    <property type="entry name" value="Immunoglobulins"/>
    <property type="match status" value="1"/>
</dbReference>
<dbReference type="InterPro" id="IPR036116">
    <property type="entry name" value="FN3_sf"/>
</dbReference>
<evidence type="ECO:0000256" key="5">
    <source>
        <dbReference type="ARBA" id="ARBA00018722"/>
    </source>
</evidence>